<proteinExistence type="predicted"/>
<evidence type="ECO:0000256" key="1">
    <source>
        <dbReference type="SAM" id="Phobius"/>
    </source>
</evidence>
<dbReference type="AlphaFoldDB" id="A0A1K0JA48"/>
<sequence>MLFISDPVKGKVSRKWSIQFTRPILRSGNFDGVIVVSVSPEQFASFAQTFINRDGEVASVIKNSGQVVARVPALEGSLARAVSNRPYLAKESPQSGSYRAVSGSEGVESVFGYYRMPEFGLNFVVGESVGLVLAPYEVYRRIALAGAIASALLLGLLYYSLRRSMAERRRHMEEMRLASLVYSSSSEAMVVTSLDGTIIDVNPAFAAATGYTAREIKGRPGYSISGAGNAAGLVERLRATVEAKGRWSGELSIRRKDGSGFPAYLTVDTYLAHAYGERRLRACERTRILVEHDRAQERAGGQPHHRDYRRLIDGAERRCHGPALALSSSRHRDRARRLRHRLLILVVPAAPGH</sequence>
<dbReference type="InterPro" id="IPR000014">
    <property type="entry name" value="PAS"/>
</dbReference>
<dbReference type="SUPFAM" id="SSF55785">
    <property type="entry name" value="PYP-like sensor domain (PAS domain)"/>
    <property type="match status" value="1"/>
</dbReference>
<dbReference type="EMBL" id="FMSH01000181">
    <property type="protein sequence ID" value="SCU75970.1"/>
    <property type="molecule type" value="Genomic_DNA"/>
</dbReference>
<name>A0A1K0JA48_CUPNE</name>
<keyword evidence="1" id="KW-0472">Membrane</keyword>
<dbReference type="Gene3D" id="3.30.450.20">
    <property type="entry name" value="PAS domain"/>
    <property type="match status" value="3"/>
</dbReference>
<dbReference type="InterPro" id="IPR035965">
    <property type="entry name" value="PAS-like_dom_sf"/>
</dbReference>
<organism evidence="3">
    <name type="scientific">Cupriavidus necator</name>
    <name type="common">Alcaligenes eutrophus</name>
    <name type="synonym">Ralstonia eutropha</name>
    <dbReference type="NCBI Taxonomy" id="106590"/>
    <lineage>
        <taxon>Bacteria</taxon>
        <taxon>Pseudomonadati</taxon>
        <taxon>Pseudomonadota</taxon>
        <taxon>Betaproteobacteria</taxon>
        <taxon>Burkholderiales</taxon>
        <taxon>Burkholderiaceae</taxon>
        <taxon>Cupriavidus</taxon>
    </lineage>
</organism>
<dbReference type="CDD" id="cd12915">
    <property type="entry name" value="PDC2_DGC_like"/>
    <property type="match status" value="1"/>
</dbReference>
<dbReference type="Pfam" id="PF13426">
    <property type="entry name" value="PAS_9"/>
    <property type="match status" value="1"/>
</dbReference>
<protein>
    <submittedName>
        <fullName evidence="3">Diguanylate cyclase/phosphodiesterase</fullName>
    </submittedName>
</protein>
<accession>A0A1K0JA48</accession>
<gene>
    <name evidence="3" type="ORF">CNECB9_2610045</name>
</gene>
<evidence type="ECO:0000313" key="3">
    <source>
        <dbReference type="EMBL" id="SCU75970.1"/>
    </source>
</evidence>
<dbReference type="CDD" id="cd00130">
    <property type="entry name" value="PAS"/>
    <property type="match status" value="1"/>
</dbReference>
<feature type="transmembrane region" description="Helical" evidence="1">
    <location>
        <begin position="142"/>
        <end position="161"/>
    </location>
</feature>
<keyword evidence="1" id="KW-0812">Transmembrane</keyword>
<keyword evidence="1" id="KW-1133">Transmembrane helix</keyword>
<evidence type="ECO:0000259" key="2">
    <source>
        <dbReference type="PROSITE" id="PS50112"/>
    </source>
</evidence>
<dbReference type="SMART" id="SM00091">
    <property type="entry name" value="PAS"/>
    <property type="match status" value="1"/>
</dbReference>
<feature type="domain" description="PAS" evidence="2">
    <location>
        <begin position="173"/>
        <end position="244"/>
    </location>
</feature>
<dbReference type="PROSITE" id="PS50112">
    <property type="entry name" value="PAS"/>
    <property type="match status" value="1"/>
</dbReference>
<dbReference type="NCBIfam" id="TIGR00229">
    <property type="entry name" value="sensory_box"/>
    <property type="match status" value="1"/>
</dbReference>
<reference evidence="3" key="1">
    <citation type="submission" date="2016-09" db="EMBL/GenBank/DDBJ databases">
        <authorList>
            <person name="Capua I."/>
            <person name="De Benedictis P."/>
            <person name="Joannis T."/>
            <person name="Lombin L.H."/>
            <person name="Cattoli G."/>
        </authorList>
    </citation>
    <scope>NUCLEOTIDE SEQUENCE</scope>
    <source>
        <strain evidence="3">B9</strain>
    </source>
</reference>